<reference evidence="2 3" key="1">
    <citation type="submission" date="2016-02" db="EMBL/GenBank/DDBJ databases">
        <title>Complete genome sequence of Halocynthiibacter arcticus PAMC 20958t from arctic marine sediment.</title>
        <authorList>
            <person name="Lee Y.M."/>
            <person name="Baek K."/>
            <person name="Lee H.K."/>
            <person name="Shin S.C."/>
        </authorList>
    </citation>
    <scope>NUCLEOTIDE SEQUENCE [LARGE SCALE GENOMIC DNA]</scope>
    <source>
        <strain evidence="2">PAMC 20958</strain>
    </source>
</reference>
<proteinExistence type="predicted"/>
<dbReference type="RefSeq" id="WP_039000014.1">
    <property type="nucleotide sequence ID" value="NZ_CP014327.1"/>
</dbReference>
<dbReference type="AlphaFoldDB" id="A0A126V4G8"/>
<dbReference type="EMBL" id="CP014327">
    <property type="protein sequence ID" value="AML52589.1"/>
    <property type="molecule type" value="Genomic_DNA"/>
</dbReference>
<accession>A0A126V4G8</accession>
<evidence type="ECO:0000256" key="1">
    <source>
        <dbReference type="SAM" id="MobiDB-lite"/>
    </source>
</evidence>
<dbReference type="OrthoDB" id="7776640at2"/>
<dbReference type="KEGG" id="hat:RC74_16105"/>
<sequence length="311" mass="36312">MFSPEEYIGYDSLRTHFEQWAGQVHLAYLLESVGADPSEAFRGDGRKKDVMHFRMEQLSLDRPMAELPRKSEMWRELSVIRMKDEFEQAIIFHCMFAKCIMQLDTLLSSSHGKVMRPDEYQFLHMDRLDWIYPNWPLNETSGLEFIFKLYEENKFSGLHLSERYCFLDTSLGVLKLKNNSISSFRTSSHFGSDEFSDSYIETHVRPFLGWAPIWDEKHLPQNMAQFLEDLGVLEQRWGVSSLFEDPESKPTPKKRRGPKPGPAKALFCKKYPDGLPEELSAEYVSADFKSEGVTISPRQIANYDREIRLRK</sequence>
<feature type="region of interest" description="Disordered" evidence="1">
    <location>
        <begin position="243"/>
        <end position="263"/>
    </location>
</feature>
<dbReference type="STRING" id="1579316.RC74_16105"/>
<dbReference type="Proteomes" id="UP000070371">
    <property type="component" value="Chromosome"/>
</dbReference>
<organism evidence="2 3">
    <name type="scientific">Falsihalocynthiibacter arcticus</name>
    <dbReference type="NCBI Taxonomy" id="1579316"/>
    <lineage>
        <taxon>Bacteria</taxon>
        <taxon>Pseudomonadati</taxon>
        <taxon>Pseudomonadota</taxon>
        <taxon>Alphaproteobacteria</taxon>
        <taxon>Rhodobacterales</taxon>
        <taxon>Roseobacteraceae</taxon>
        <taxon>Falsihalocynthiibacter</taxon>
    </lineage>
</organism>
<name>A0A126V4G8_9RHOB</name>
<evidence type="ECO:0000313" key="2">
    <source>
        <dbReference type="EMBL" id="AML52589.1"/>
    </source>
</evidence>
<evidence type="ECO:0000313" key="3">
    <source>
        <dbReference type="Proteomes" id="UP000070371"/>
    </source>
</evidence>
<protein>
    <submittedName>
        <fullName evidence="2">Uncharacterized protein</fullName>
    </submittedName>
</protein>
<gene>
    <name evidence="2" type="ORF">RC74_16105</name>
</gene>
<keyword evidence="3" id="KW-1185">Reference proteome</keyword>